<gene>
    <name evidence="2" type="ORF">METZ01_LOCUS357623</name>
</gene>
<dbReference type="PANTHER" id="PTHR43804:SF7">
    <property type="entry name" value="LD18447P"/>
    <property type="match status" value="1"/>
</dbReference>
<dbReference type="Gene3D" id="3.30.70.1660">
    <property type="match status" value="1"/>
</dbReference>
<protein>
    <recommendedName>
        <fullName evidence="3">Peptide chain release factor 1</fullName>
    </recommendedName>
</protein>
<dbReference type="EMBL" id="UINC01126350">
    <property type="protein sequence ID" value="SVD04769.1"/>
    <property type="molecule type" value="Genomic_DNA"/>
</dbReference>
<organism evidence="2">
    <name type="scientific">marine metagenome</name>
    <dbReference type="NCBI Taxonomy" id="408172"/>
    <lineage>
        <taxon>unclassified sequences</taxon>
        <taxon>metagenomes</taxon>
        <taxon>ecological metagenomes</taxon>
    </lineage>
</organism>
<reference evidence="2" key="1">
    <citation type="submission" date="2018-05" db="EMBL/GenBank/DDBJ databases">
        <authorList>
            <person name="Lanie J.A."/>
            <person name="Ng W.-L."/>
            <person name="Kazmierczak K.M."/>
            <person name="Andrzejewski T.M."/>
            <person name="Davidsen T.M."/>
            <person name="Wayne K.J."/>
            <person name="Tettelin H."/>
            <person name="Glass J.I."/>
            <person name="Rusch D."/>
            <person name="Podicherti R."/>
            <person name="Tsui H.-C.T."/>
            <person name="Winkler M.E."/>
        </authorList>
    </citation>
    <scope>NUCLEOTIDE SEQUENCE</scope>
</reference>
<feature type="non-terminal residue" evidence="2">
    <location>
        <position position="1"/>
    </location>
</feature>
<dbReference type="InterPro" id="IPR050057">
    <property type="entry name" value="Prokaryotic/Mito_RF"/>
</dbReference>
<sequence>GGGGRSEKIRTYNFKENRVTDHRIGLTLHKLDRILAGDLDDVTDGLLADERTRQLAAGLEDGSTAGA</sequence>
<dbReference type="InterPro" id="IPR045853">
    <property type="entry name" value="Pep_chain_release_fac_I_sf"/>
</dbReference>
<dbReference type="PANTHER" id="PTHR43804">
    <property type="entry name" value="LD18447P"/>
    <property type="match status" value="1"/>
</dbReference>
<evidence type="ECO:0008006" key="3">
    <source>
        <dbReference type="Google" id="ProtNLM"/>
    </source>
</evidence>
<keyword evidence="1" id="KW-0488">Methylation</keyword>
<evidence type="ECO:0000256" key="1">
    <source>
        <dbReference type="ARBA" id="ARBA00022481"/>
    </source>
</evidence>
<proteinExistence type="predicted"/>
<name>A0A382S4B9_9ZZZZ</name>
<dbReference type="SUPFAM" id="SSF75620">
    <property type="entry name" value="Release factor"/>
    <property type="match status" value="1"/>
</dbReference>
<evidence type="ECO:0000313" key="2">
    <source>
        <dbReference type="EMBL" id="SVD04769.1"/>
    </source>
</evidence>
<dbReference type="AlphaFoldDB" id="A0A382S4B9"/>
<accession>A0A382S4B9</accession>